<evidence type="ECO:0000256" key="5">
    <source>
        <dbReference type="SAM" id="Phobius"/>
    </source>
</evidence>
<dbReference type="AlphaFoldDB" id="A0A2A9CMB1"/>
<name>A0A2A9CMB1_9ACTN</name>
<protein>
    <submittedName>
        <fullName evidence="7">Ferric reductase like protein</fullName>
    </submittedName>
</protein>
<keyword evidence="2 5" id="KW-0812">Transmembrane</keyword>
<evidence type="ECO:0000256" key="1">
    <source>
        <dbReference type="ARBA" id="ARBA00004141"/>
    </source>
</evidence>
<feature type="domain" description="Ferric oxidoreductase" evidence="6">
    <location>
        <begin position="14"/>
        <end position="136"/>
    </location>
</feature>
<dbReference type="InterPro" id="IPR013130">
    <property type="entry name" value="Fe3_Rdtase_TM_dom"/>
</dbReference>
<comment type="subcellular location">
    <subcellularLocation>
        <location evidence="1">Membrane</location>
        <topology evidence="1">Multi-pass membrane protein</topology>
    </subcellularLocation>
</comment>
<dbReference type="EMBL" id="PDJC01000001">
    <property type="protein sequence ID" value="PFG15533.1"/>
    <property type="molecule type" value="Genomic_DNA"/>
</dbReference>
<evidence type="ECO:0000256" key="4">
    <source>
        <dbReference type="ARBA" id="ARBA00023136"/>
    </source>
</evidence>
<sequence length="189" mass="20861">MLDGSALWYLSRATGVVTVVLFTVVFCLGVITAGRRRPQGHAATVVMGVHRWLSVGMLVFLAVHIVTAIVDGYVSIGWLAVVVPFISDYQPLLVGFGSLAVDLLIVVMVTSYLRHRIPERYWRGIHWVSYAMWVVALVHGFMMGTADQPGLRLTTLACGVIGGATVVWRTVVSHADRDRRELINAQEWS</sequence>
<feature type="transmembrane region" description="Helical" evidence="5">
    <location>
        <begin position="92"/>
        <end position="113"/>
    </location>
</feature>
<comment type="caution">
    <text evidence="7">The sequence shown here is derived from an EMBL/GenBank/DDBJ whole genome shotgun (WGS) entry which is preliminary data.</text>
</comment>
<gene>
    <name evidence="7" type="ORF">ATK74_0053</name>
</gene>
<keyword evidence="8" id="KW-1185">Reference proteome</keyword>
<dbReference type="Proteomes" id="UP000226079">
    <property type="component" value="Unassembled WGS sequence"/>
</dbReference>
<keyword evidence="3 5" id="KW-1133">Transmembrane helix</keyword>
<dbReference type="RefSeq" id="WP_169923661.1">
    <property type="nucleotide sequence ID" value="NZ_PDJC01000001.1"/>
</dbReference>
<reference evidence="7 8" key="1">
    <citation type="submission" date="2017-10" db="EMBL/GenBank/DDBJ databases">
        <title>Sequencing the genomes of 1000 actinobacteria strains.</title>
        <authorList>
            <person name="Klenk H.-P."/>
        </authorList>
    </citation>
    <scope>NUCLEOTIDE SEQUENCE [LARGE SCALE GENOMIC DNA]</scope>
    <source>
        <strain evidence="7 8">DSM 15597</strain>
    </source>
</reference>
<evidence type="ECO:0000256" key="2">
    <source>
        <dbReference type="ARBA" id="ARBA00022692"/>
    </source>
</evidence>
<dbReference type="GO" id="GO:0016020">
    <property type="term" value="C:membrane"/>
    <property type="evidence" value="ECO:0007669"/>
    <property type="project" value="UniProtKB-SubCell"/>
</dbReference>
<evidence type="ECO:0000259" key="6">
    <source>
        <dbReference type="Pfam" id="PF01794"/>
    </source>
</evidence>
<evidence type="ECO:0000313" key="7">
    <source>
        <dbReference type="EMBL" id="PFG15533.1"/>
    </source>
</evidence>
<feature type="transmembrane region" description="Helical" evidence="5">
    <location>
        <begin position="52"/>
        <end position="80"/>
    </location>
</feature>
<proteinExistence type="predicted"/>
<dbReference type="Pfam" id="PF01794">
    <property type="entry name" value="Ferric_reduct"/>
    <property type="match status" value="1"/>
</dbReference>
<evidence type="ECO:0000313" key="8">
    <source>
        <dbReference type="Proteomes" id="UP000226079"/>
    </source>
</evidence>
<accession>A0A2A9CMB1</accession>
<organism evidence="7 8">
    <name type="scientific">Propionicimonas paludicola</name>
    <dbReference type="NCBI Taxonomy" id="185243"/>
    <lineage>
        <taxon>Bacteria</taxon>
        <taxon>Bacillati</taxon>
        <taxon>Actinomycetota</taxon>
        <taxon>Actinomycetes</taxon>
        <taxon>Propionibacteriales</taxon>
        <taxon>Nocardioidaceae</taxon>
        <taxon>Propionicimonas</taxon>
    </lineage>
</organism>
<feature type="transmembrane region" description="Helical" evidence="5">
    <location>
        <begin position="150"/>
        <end position="172"/>
    </location>
</feature>
<feature type="transmembrane region" description="Helical" evidence="5">
    <location>
        <begin position="6"/>
        <end position="31"/>
    </location>
</feature>
<keyword evidence="4 5" id="KW-0472">Membrane</keyword>
<feature type="transmembrane region" description="Helical" evidence="5">
    <location>
        <begin position="125"/>
        <end position="144"/>
    </location>
</feature>
<evidence type="ECO:0000256" key="3">
    <source>
        <dbReference type="ARBA" id="ARBA00022989"/>
    </source>
</evidence>